<dbReference type="PANTHER" id="PTHR33116:SF86">
    <property type="entry name" value="REVERSE TRANSCRIPTASE DOMAIN-CONTAINING PROTEIN"/>
    <property type="match status" value="1"/>
</dbReference>
<proteinExistence type="predicted"/>
<evidence type="ECO:0000259" key="1">
    <source>
        <dbReference type="PROSITE" id="PS50878"/>
    </source>
</evidence>
<dbReference type="InterPro" id="IPR000477">
    <property type="entry name" value="RT_dom"/>
</dbReference>
<accession>A0AAW2TUJ4</accession>
<sequence length="928" mass="105582">MWIRVGTDAWAVGGVGVAAHIEACRLDLDQWSKSVFRKDKERVRTLESRLRRLLAGSISHEVQEDIAHVRSELERIAIFEETTWRQRSKELWLREGDRNTGFFHRKASQRFKTNLVRKIKDAHGRWVESEAEIQRCIVDHFRAVYASSRPLQENIAKGMECLNSVVDADMEEELLQPYTAIEVSKALFQMAPQKSPGPDGMSPIFFQKFWHIVGNDVTNCVLHLLNSYYMPPGLNSTHIVLIPKCKHPEFLSQFRPISLCNVVYRIASKVIANRLKHLLDRIISPAQSAFVPGRLITDNILIAFELNHFLNSKTTVMSKLGFPPPFVRLVMLCVSSVSYSFLLGGKCFGSLIPERGLRQGDPLSPYLFLLCTESFSSLLQQAEQVGHLRGVKVCRGAPSISHLLFADDTLIFCQASPGCSQIIKTVLETYRKASGQEINFSKSSVAFSKNTVGDLRQFILDDLTIRMENKMELYLGLPSRIARSKRDLFAIIRDQVWARINGWNAKLLSQAGKEVLIKSVIQAIPTYAMGCFRLPVTLLREIQGMIAKFWWGNRGSHKIHWLAWHRLCDSKLEGGLGFRRLELFNLAMLAKQLWRVLSQPDKLLSRVLKAKYFPNGDVFSATLGPRPSYTWRSVMAAQTLFRAGCHWRVGSGLQIRVWSDPWLPRPCLFRPITPGPALAGSMHVADLIDPSCGDWDAEKIRALFWPVDSELILSIPLGRLVVPDIWVWHYSRNGWFSVRSAYHLACSIADRPETSSRNLADHQWWRKLWQLKLPNKIKVWSLSTFSSCLSSSISLDPCIWLHTVASQLDNKDFGLVLCLCWSIWWCRNRKLMEGTCFEPAQVLSFAVNYLEAYFVQSVSSENITRHKPPSHWLAPPLLFVKLNFDGATLDGGASLGAGVVARDASSRCLAWSGEGEFRRRWQQERRSF</sequence>
<dbReference type="PROSITE" id="PS50878">
    <property type="entry name" value="RT_POL"/>
    <property type="match status" value="1"/>
</dbReference>
<gene>
    <name evidence="2" type="ORF">Slati_4040000</name>
</gene>
<feature type="domain" description="Reverse transcriptase" evidence="1">
    <location>
        <begin position="223"/>
        <end position="479"/>
    </location>
</feature>
<dbReference type="InterPro" id="IPR043502">
    <property type="entry name" value="DNA/RNA_pol_sf"/>
</dbReference>
<dbReference type="PANTHER" id="PTHR33116">
    <property type="entry name" value="REVERSE TRANSCRIPTASE ZINC-BINDING DOMAIN-CONTAINING PROTEIN-RELATED-RELATED"/>
    <property type="match status" value="1"/>
</dbReference>
<dbReference type="AlphaFoldDB" id="A0AAW2TUJ4"/>
<comment type="caution">
    <text evidence="2">The sequence shown here is derived from an EMBL/GenBank/DDBJ whole genome shotgun (WGS) entry which is preliminary data.</text>
</comment>
<dbReference type="CDD" id="cd01650">
    <property type="entry name" value="RT_nLTR_like"/>
    <property type="match status" value="1"/>
</dbReference>
<reference evidence="2" key="2">
    <citation type="journal article" date="2024" name="Plant">
        <title>Genomic evolution and insights into agronomic trait innovations of Sesamum species.</title>
        <authorList>
            <person name="Miao H."/>
            <person name="Wang L."/>
            <person name="Qu L."/>
            <person name="Liu H."/>
            <person name="Sun Y."/>
            <person name="Le M."/>
            <person name="Wang Q."/>
            <person name="Wei S."/>
            <person name="Zheng Y."/>
            <person name="Lin W."/>
            <person name="Duan Y."/>
            <person name="Cao H."/>
            <person name="Xiong S."/>
            <person name="Wang X."/>
            <person name="Wei L."/>
            <person name="Li C."/>
            <person name="Ma Q."/>
            <person name="Ju M."/>
            <person name="Zhao R."/>
            <person name="Li G."/>
            <person name="Mu C."/>
            <person name="Tian Q."/>
            <person name="Mei H."/>
            <person name="Zhang T."/>
            <person name="Gao T."/>
            <person name="Zhang H."/>
        </authorList>
    </citation>
    <scope>NUCLEOTIDE SEQUENCE</scope>
    <source>
        <strain evidence="2">KEN1</strain>
    </source>
</reference>
<dbReference type="EMBL" id="JACGWN010000014">
    <property type="protein sequence ID" value="KAL0407261.1"/>
    <property type="molecule type" value="Genomic_DNA"/>
</dbReference>
<reference evidence="2" key="1">
    <citation type="submission" date="2020-06" db="EMBL/GenBank/DDBJ databases">
        <authorList>
            <person name="Li T."/>
            <person name="Hu X."/>
            <person name="Zhang T."/>
            <person name="Song X."/>
            <person name="Zhang H."/>
            <person name="Dai N."/>
            <person name="Sheng W."/>
            <person name="Hou X."/>
            <person name="Wei L."/>
        </authorList>
    </citation>
    <scope>NUCLEOTIDE SEQUENCE</scope>
    <source>
        <strain evidence="2">KEN1</strain>
        <tissue evidence="2">Leaf</tissue>
    </source>
</reference>
<dbReference type="Pfam" id="PF00078">
    <property type="entry name" value="RVT_1"/>
    <property type="match status" value="1"/>
</dbReference>
<evidence type="ECO:0000313" key="2">
    <source>
        <dbReference type="EMBL" id="KAL0407261.1"/>
    </source>
</evidence>
<protein>
    <submittedName>
        <fullName evidence="2">Mitochondrial protein</fullName>
    </submittedName>
</protein>
<organism evidence="2">
    <name type="scientific">Sesamum latifolium</name>
    <dbReference type="NCBI Taxonomy" id="2727402"/>
    <lineage>
        <taxon>Eukaryota</taxon>
        <taxon>Viridiplantae</taxon>
        <taxon>Streptophyta</taxon>
        <taxon>Embryophyta</taxon>
        <taxon>Tracheophyta</taxon>
        <taxon>Spermatophyta</taxon>
        <taxon>Magnoliopsida</taxon>
        <taxon>eudicotyledons</taxon>
        <taxon>Gunneridae</taxon>
        <taxon>Pentapetalae</taxon>
        <taxon>asterids</taxon>
        <taxon>lamiids</taxon>
        <taxon>Lamiales</taxon>
        <taxon>Pedaliaceae</taxon>
        <taxon>Sesamum</taxon>
    </lineage>
</organism>
<dbReference type="SUPFAM" id="SSF56672">
    <property type="entry name" value="DNA/RNA polymerases"/>
    <property type="match status" value="1"/>
</dbReference>
<name>A0AAW2TUJ4_9LAMI</name>